<evidence type="ECO:0000259" key="4">
    <source>
        <dbReference type="SMART" id="SM00822"/>
    </source>
</evidence>
<evidence type="ECO:0000313" key="6">
    <source>
        <dbReference type="Proteomes" id="UP001501495"/>
    </source>
</evidence>
<name>A0ABP7XQG3_9ACTN</name>
<evidence type="ECO:0000313" key="5">
    <source>
        <dbReference type="EMBL" id="GAA4123726.1"/>
    </source>
</evidence>
<evidence type="ECO:0000256" key="3">
    <source>
        <dbReference type="RuleBase" id="RU000363"/>
    </source>
</evidence>
<dbReference type="SUPFAM" id="SSF51735">
    <property type="entry name" value="NAD(P)-binding Rossmann-fold domains"/>
    <property type="match status" value="1"/>
</dbReference>
<proteinExistence type="inferred from homology"/>
<dbReference type="SMART" id="SM00822">
    <property type="entry name" value="PKS_KR"/>
    <property type="match status" value="1"/>
</dbReference>
<comment type="caution">
    <text evidence="5">The sequence shown here is derived from an EMBL/GenBank/DDBJ whole genome shotgun (WGS) entry which is preliminary data.</text>
</comment>
<protein>
    <submittedName>
        <fullName evidence="5">SDR family oxidoreductase</fullName>
    </submittedName>
</protein>
<keyword evidence="6" id="KW-1185">Reference proteome</keyword>
<evidence type="ECO:0000256" key="2">
    <source>
        <dbReference type="ARBA" id="ARBA00023002"/>
    </source>
</evidence>
<accession>A0ABP7XQG3</accession>
<gene>
    <name evidence="5" type="ORF">GCM10022215_30690</name>
</gene>
<organism evidence="5 6">
    <name type="scientific">Nocardioides fonticola</name>
    <dbReference type="NCBI Taxonomy" id="450363"/>
    <lineage>
        <taxon>Bacteria</taxon>
        <taxon>Bacillati</taxon>
        <taxon>Actinomycetota</taxon>
        <taxon>Actinomycetes</taxon>
        <taxon>Propionibacteriales</taxon>
        <taxon>Nocardioidaceae</taxon>
        <taxon>Nocardioides</taxon>
    </lineage>
</organism>
<sequence length="255" mass="27470">MTRRSRTVLITGASSGLGAEMARQFAALGDDLALCARRTERLEELREEIVAAHGVRVAVRPLDVTDDEAVFATVRGFRDDLGRLDRVIVNAGLGKGAALGTGRYDANRQTAMTNFVAALAQTEAAMEVFREQRAGHLVMVSSMSAMRGMPKSLTTYAATKAGVAHLAEGLRTELYGTELGRTVKVTVLYPGYIASEMNEKVEQSTPLMASTEKGVRAMVQAIEKEVPSACVPALPWAPLSMVMKHAPLPVVKRLI</sequence>
<dbReference type="Proteomes" id="UP001501495">
    <property type="component" value="Unassembled WGS sequence"/>
</dbReference>
<dbReference type="PRINTS" id="PR00080">
    <property type="entry name" value="SDRFAMILY"/>
</dbReference>
<reference evidence="6" key="1">
    <citation type="journal article" date="2019" name="Int. J. Syst. Evol. Microbiol.">
        <title>The Global Catalogue of Microorganisms (GCM) 10K type strain sequencing project: providing services to taxonomists for standard genome sequencing and annotation.</title>
        <authorList>
            <consortium name="The Broad Institute Genomics Platform"/>
            <consortium name="The Broad Institute Genome Sequencing Center for Infectious Disease"/>
            <person name="Wu L."/>
            <person name="Ma J."/>
        </authorList>
    </citation>
    <scope>NUCLEOTIDE SEQUENCE [LARGE SCALE GENOMIC DNA]</scope>
    <source>
        <strain evidence="6">JCM 16703</strain>
    </source>
</reference>
<dbReference type="Gene3D" id="3.40.50.720">
    <property type="entry name" value="NAD(P)-binding Rossmann-like Domain"/>
    <property type="match status" value="1"/>
</dbReference>
<dbReference type="PANTHER" id="PTHR44196">
    <property type="entry name" value="DEHYDROGENASE/REDUCTASE SDR FAMILY MEMBER 7B"/>
    <property type="match status" value="1"/>
</dbReference>
<dbReference type="InterPro" id="IPR002347">
    <property type="entry name" value="SDR_fam"/>
</dbReference>
<dbReference type="InterPro" id="IPR036291">
    <property type="entry name" value="NAD(P)-bd_dom_sf"/>
</dbReference>
<dbReference type="Pfam" id="PF00106">
    <property type="entry name" value="adh_short"/>
    <property type="match status" value="1"/>
</dbReference>
<feature type="domain" description="Ketoreductase" evidence="4">
    <location>
        <begin position="6"/>
        <end position="192"/>
    </location>
</feature>
<evidence type="ECO:0000256" key="1">
    <source>
        <dbReference type="ARBA" id="ARBA00006484"/>
    </source>
</evidence>
<keyword evidence="2" id="KW-0560">Oxidoreductase</keyword>
<dbReference type="NCBIfam" id="NF006099">
    <property type="entry name" value="PRK08251.1"/>
    <property type="match status" value="1"/>
</dbReference>
<dbReference type="PANTHER" id="PTHR44196:SF1">
    <property type="entry name" value="DEHYDROGENASE_REDUCTASE SDR FAMILY MEMBER 7B"/>
    <property type="match status" value="1"/>
</dbReference>
<dbReference type="PRINTS" id="PR00081">
    <property type="entry name" value="GDHRDH"/>
</dbReference>
<dbReference type="RefSeq" id="WP_344734338.1">
    <property type="nucleotide sequence ID" value="NZ_BAAAZH010000024.1"/>
</dbReference>
<dbReference type="EMBL" id="BAAAZH010000024">
    <property type="protein sequence ID" value="GAA4123726.1"/>
    <property type="molecule type" value="Genomic_DNA"/>
</dbReference>
<comment type="similarity">
    <text evidence="1 3">Belongs to the short-chain dehydrogenases/reductases (SDR) family.</text>
</comment>
<dbReference type="InterPro" id="IPR057326">
    <property type="entry name" value="KR_dom"/>
</dbReference>